<dbReference type="GO" id="GO:0005886">
    <property type="term" value="C:plasma membrane"/>
    <property type="evidence" value="ECO:0007669"/>
    <property type="project" value="UniProtKB-SubCell"/>
</dbReference>
<dbReference type="SUPFAM" id="SSF52058">
    <property type="entry name" value="L domain-like"/>
    <property type="match status" value="4"/>
</dbReference>
<evidence type="ECO:0008006" key="10">
    <source>
        <dbReference type="Google" id="ProtNLM"/>
    </source>
</evidence>
<dbReference type="SMART" id="SM00369">
    <property type="entry name" value="LRR_TYP"/>
    <property type="match status" value="24"/>
</dbReference>
<sequence>MILGSLVKLGYVLVTVSVLLMIWVSLSQGREMEVVQYPPCVFNPLCSCSKAVPDLGIVYCQDVPLPRIPPPINSSKVFMLHLENIGLRSIEPYFLQATGLYRLEISHNPLPDIPSEAFVGLERSLWELELQHNQLMSVPSRSIRHLQKLRRLDLTGNRISEIFPENWRGLENSLQTLILADNTLSSLPPDAFSNLPNLETLDMSGNDLLGFDPSTFHNGPARLSSLFLADNQLTSIPYQQVSVLRLLRTLDLSGNMISHLHSATSEPEQPGVQLSLDTLRLDYNQIQYLPPGSFQHFDILNRTFLDGNPLFMVEADAFRDARIRELSLRDCGVTALSPGAFSGLEPSLQLLDLAGNNLTVLPNHLFHDFDFLRTLYLAENRVAGVNPGDALNGFQYSLYRLDLSGRQMGVTALHDLRRIRNLRSIILSKLPQNQIGPDDFLEFGVDLEEIKIQESNLKTLKNHAFKHVRGLKRLDLSENNIKQVESDAFLEVTGLSCVMKGYTKLTECWQHFNRRNSYQVGHSLTFLRVAHGFSSSVSSVPSESLKPLVNLQYLDLSNNRLSSMPETSFHFLRKLRILELQDNQLDQVHKGTFQGGIHSSLEKLYLSYNNLNSINTHTFVDLSSLERLHLDDNRITRVERRAFMNMDRLKHLDLRGNKIHSISDEAFQNLPELQTLDLAYNELKGFDFAAMDQVGVLASFRLNMSHNRMQSLEVNVSSLSGREGGLFHSNIKVLDLSHNNVSWIARGYLRPLEISVTHLYLGNNALQNATREVFGNMPHLQWLDLSGNRISELDFDVFRNTRRLQVVRFDRNLLTDIPSELFRSLSSLRVVDLSSNRLRNLPDGLFMDEGMESLRVSHNQLGRVPASCLGTSAAATLVEMDLSHNLIASLQGSEMFTRLRSLSRLDLSSNKITRIDDGTFSPLNRLAHLDLSHNQGMLVENKGRGFKGLEDSLLYLGLANCSMGSVPELPLHGLRPGAHERRASSLQSRHVTLRLSITLIRMMEFTRDARSGVKLASLLRQNYSMILDVCDITSETCCRSLDLSHNYFPDMPLEMTVNMTSLRRLDLSYNELSTVPMVAQSLPQLRELSLAGNPITSLTNTTMIGGAQRLKELDIRQLPLNFFETGAFSKMTSLRTLHLSPFKGVRHFNIPQVILSNSGLRQLHVECHEHPGLQDEMNGVLPGKVRNITMSGEQLRTLPHNLLQGVRSPRLHFVVRNSSLDVVPRSVFQEAGWVRNLTVDVRHNRLRTLGNPSTADFPGLPRATFLTDLQVADNHWSCDCDIGWVEVWQRKKRQYLCGEEDSEERTTCRRIDDDLRLARCANKNNASLIEVLKADVECGWGSSAGGPGVTTPLVVIAGLIAMFANI</sequence>
<keyword evidence="8" id="KW-1133">Transmembrane helix</keyword>
<evidence type="ECO:0000313" key="9">
    <source>
        <dbReference type="EMBL" id="CAD7195691.1"/>
    </source>
</evidence>
<dbReference type="FunFam" id="3.80.10.10:FF:001164">
    <property type="entry name" value="GH01279p"/>
    <property type="match status" value="1"/>
</dbReference>
<evidence type="ECO:0000256" key="4">
    <source>
        <dbReference type="ARBA" id="ARBA00022729"/>
    </source>
</evidence>
<accession>A0A7R8Z4H9</accession>
<organism evidence="9">
    <name type="scientific">Timema douglasi</name>
    <name type="common">Walking stick</name>
    <dbReference type="NCBI Taxonomy" id="61478"/>
    <lineage>
        <taxon>Eukaryota</taxon>
        <taxon>Metazoa</taxon>
        <taxon>Ecdysozoa</taxon>
        <taxon>Arthropoda</taxon>
        <taxon>Hexapoda</taxon>
        <taxon>Insecta</taxon>
        <taxon>Pterygota</taxon>
        <taxon>Neoptera</taxon>
        <taxon>Polyneoptera</taxon>
        <taxon>Phasmatodea</taxon>
        <taxon>Timematodea</taxon>
        <taxon>Timematoidea</taxon>
        <taxon>Timematidae</taxon>
        <taxon>Timema</taxon>
    </lineage>
</organism>
<dbReference type="Pfam" id="PF13855">
    <property type="entry name" value="LRR_8"/>
    <property type="match status" value="8"/>
</dbReference>
<dbReference type="SMART" id="SM00365">
    <property type="entry name" value="LRR_SD22"/>
    <property type="match status" value="14"/>
</dbReference>
<dbReference type="InterPro" id="IPR001611">
    <property type="entry name" value="Leu-rich_rpt"/>
</dbReference>
<gene>
    <name evidence="9" type="ORF">TDIB3V08_LOCUS2069</name>
</gene>
<dbReference type="GO" id="GO:0048468">
    <property type="term" value="P:cell development"/>
    <property type="evidence" value="ECO:0007669"/>
    <property type="project" value="UniProtKB-ARBA"/>
</dbReference>
<dbReference type="InterPro" id="IPR003591">
    <property type="entry name" value="Leu-rich_rpt_typical-subtyp"/>
</dbReference>
<keyword evidence="2" id="KW-1003">Cell membrane</keyword>
<dbReference type="PANTHER" id="PTHR24373:SF387">
    <property type="entry name" value="LEUCINE-RICH REPEATS AND IMMUNOGLOBULIN-LIKE DOMAINS PROTEIN SMA-10"/>
    <property type="match status" value="1"/>
</dbReference>
<dbReference type="FunFam" id="3.80.10.10:FF:001167">
    <property type="entry name" value="Chaoptin"/>
    <property type="match status" value="1"/>
</dbReference>
<dbReference type="Gene3D" id="3.80.10.10">
    <property type="entry name" value="Ribonuclease Inhibitor"/>
    <property type="match status" value="7"/>
</dbReference>
<evidence type="ECO:0000256" key="5">
    <source>
        <dbReference type="ARBA" id="ARBA00022737"/>
    </source>
</evidence>
<dbReference type="EMBL" id="OA564852">
    <property type="protein sequence ID" value="CAD7195691.1"/>
    <property type="molecule type" value="Genomic_DNA"/>
</dbReference>
<dbReference type="InterPro" id="IPR032675">
    <property type="entry name" value="LRR_dom_sf"/>
</dbReference>
<dbReference type="PANTHER" id="PTHR24373">
    <property type="entry name" value="SLIT RELATED LEUCINE-RICH REPEAT NEURONAL PROTEIN"/>
    <property type="match status" value="1"/>
</dbReference>
<feature type="transmembrane region" description="Helical" evidence="8">
    <location>
        <begin position="9"/>
        <end position="26"/>
    </location>
</feature>
<keyword evidence="5" id="KW-0677">Repeat</keyword>
<dbReference type="PROSITE" id="PS51450">
    <property type="entry name" value="LRR"/>
    <property type="match status" value="13"/>
</dbReference>
<comment type="subcellular location">
    <subcellularLocation>
        <location evidence="1">Cell membrane</location>
    </subcellularLocation>
</comment>
<reference evidence="9" key="1">
    <citation type="submission" date="2020-11" db="EMBL/GenBank/DDBJ databases">
        <authorList>
            <person name="Tran Van P."/>
        </authorList>
    </citation>
    <scope>NUCLEOTIDE SEQUENCE</scope>
</reference>
<dbReference type="Pfam" id="PF00560">
    <property type="entry name" value="LRR_1"/>
    <property type="match status" value="1"/>
</dbReference>
<evidence type="ECO:0000256" key="6">
    <source>
        <dbReference type="ARBA" id="ARBA00023136"/>
    </source>
</evidence>
<evidence type="ECO:0000256" key="1">
    <source>
        <dbReference type="ARBA" id="ARBA00004236"/>
    </source>
</evidence>
<dbReference type="PRINTS" id="PR00019">
    <property type="entry name" value="LEURICHRPT"/>
</dbReference>
<evidence type="ECO:0000256" key="8">
    <source>
        <dbReference type="SAM" id="Phobius"/>
    </source>
</evidence>
<keyword evidence="8" id="KW-0812">Transmembrane</keyword>
<keyword evidence="6 8" id="KW-0472">Membrane</keyword>
<evidence type="ECO:0000256" key="2">
    <source>
        <dbReference type="ARBA" id="ARBA00022475"/>
    </source>
</evidence>
<name>A0A7R8Z4H9_TIMDO</name>
<protein>
    <recommendedName>
        <fullName evidence="10">Chaoptin</fullName>
    </recommendedName>
</protein>
<evidence type="ECO:0000256" key="7">
    <source>
        <dbReference type="ARBA" id="ARBA00023180"/>
    </source>
</evidence>
<keyword evidence="4" id="KW-0732">Signal</keyword>
<keyword evidence="7" id="KW-0325">Glycoprotein</keyword>
<dbReference type="FunFam" id="3.80.10.10:FF:000770">
    <property type="entry name" value="Uncharacterized protein"/>
    <property type="match status" value="1"/>
</dbReference>
<proteinExistence type="predicted"/>
<keyword evidence="3" id="KW-0433">Leucine-rich repeat</keyword>
<dbReference type="InterPro" id="IPR050328">
    <property type="entry name" value="Dev_Immune_Receptor"/>
</dbReference>
<dbReference type="SMART" id="SM00364">
    <property type="entry name" value="LRR_BAC"/>
    <property type="match status" value="9"/>
</dbReference>
<evidence type="ECO:0000256" key="3">
    <source>
        <dbReference type="ARBA" id="ARBA00022614"/>
    </source>
</evidence>